<dbReference type="OrthoDB" id="7012374at2"/>
<dbReference type="Proteomes" id="UP000005695">
    <property type="component" value="Unassembled WGS sequence"/>
</dbReference>
<sequence length="215" mass="23650">MKGQRIKEIRLLLEMSQAELADELCISKGQVSNVESGNKVPSEMLLELIIFKFGVNRDWLIDGKGMPFEEVQPAKPSLSSKAMVTAAVVGTAFPQVSVGLIATVGAAKLVKKLCGAYGVENQSELASKCFGIRKSTVSNWIQQDKVPEKYVYKALRETGVSVDDLVNEEVYSVTKSEMGKVLKRLVSEPGISDLTVDELSDLWENTFLKIKSFDN</sequence>
<dbReference type="GO" id="GO:0003677">
    <property type="term" value="F:DNA binding"/>
    <property type="evidence" value="ECO:0007669"/>
    <property type="project" value="UniProtKB-KW"/>
</dbReference>
<dbReference type="SMART" id="SM00530">
    <property type="entry name" value="HTH_XRE"/>
    <property type="match status" value="2"/>
</dbReference>
<reference evidence="3" key="2">
    <citation type="submission" date="2006-05" db="EMBL/GenBank/DDBJ databases">
        <title>Sequencing of the draft genome and assembly of Desulfuromonas acetoxidans DSM 684.</title>
        <authorList>
            <consortium name="US DOE Joint Genome Institute (JGI-PGF)"/>
            <person name="Copeland A."/>
            <person name="Lucas S."/>
            <person name="Lapidus A."/>
            <person name="Barry K."/>
            <person name="Detter J.C."/>
            <person name="Glavina del Rio T."/>
            <person name="Hammon N."/>
            <person name="Israni S."/>
            <person name="Dalin E."/>
            <person name="Tice H."/>
            <person name="Bruce D."/>
            <person name="Pitluck S."/>
            <person name="Richardson P."/>
        </authorList>
    </citation>
    <scope>NUCLEOTIDE SEQUENCE [LARGE SCALE GENOMIC DNA]</scope>
    <source>
        <strain evidence="3">DSM 684</strain>
    </source>
</reference>
<name>Q1JW43_DESA6</name>
<dbReference type="SUPFAM" id="SSF47413">
    <property type="entry name" value="lambda repressor-like DNA-binding domains"/>
    <property type="match status" value="1"/>
</dbReference>
<dbReference type="PANTHER" id="PTHR46558:SF11">
    <property type="entry name" value="HTH-TYPE TRANSCRIPTIONAL REGULATOR XRE"/>
    <property type="match status" value="1"/>
</dbReference>
<dbReference type="RefSeq" id="WP_006002717.1">
    <property type="nucleotide sequence ID" value="NZ_AAEW02000026.1"/>
</dbReference>
<accession>Q1JW43</accession>
<evidence type="ECO:0000256" key="1">
    <source>
        <dbReference type="ARBA" id="ARBA00023125"/>
    </source>
</evidence>
<dbReference type="Pfam" id="PF07022">
    <property type="entry name" value="Phage_CI_repr"/>
    <property type="match status" value="1"/>
</dbReference>
<evidence type="ECO:0000313" key="4">
    <source>
        <dbReference type="Proteomes" id="UP000005695"/>
    </source>
</evidence>
<keyword evidence="1" id="KW-0238">DNA-binding</keyword>
<evidence type="ECO:0000313" key="3">
    <source>
        <dbReference type="EMBL" id="EAT14445.1"/>
    </source>
</evidence>
<dbReference type="GO" id="GO:0045892">
    <property type="term" value="P:negative regulation of DNA-templated transcription"/>
    <property type="evidence" value="ECO:0007669"/>
    <property type="project" value="InterPro"/>
</dbReference>
<dbReference type="InterPro" id="IPR001387">
    <property type="entry name" value="Cro/C1-type_HTH"/>
</dbReference>
<comment type="caution">
    <text evidence="3">The sequence shown here is derived from an EMBL/GenBank/DDBJ whole genome shotgun (WGS) entry which is preliminary data.</text>
</comment>
<evidence type="ECO:0000259" key="2">
    <source>
        <dbReference type="PROSITE" id="PS50943"/>
    </source>
</evidence>
<dbReference type="EMBL" id="AAEW02000026">
    <property type="protein sequence ID" value="EAT14445.1"/>
    <property type="molecule type" value="Genomic_DNA"/>
</dbReference>
<gene>
    <name evidence="3" type="ORF">Dace_0453</name>
</gene>
<dbReference type="InterPro" id="IPR010744">
    <property type="entry name" value="Phage_CI_N"/>
</dbReference>
<feature type="domain" description="HTH cro/C1-type" evidence="2">
    <location>
        <begin position="6"/>
        <end position="60"/>
    </location>
</feature>
<dbReference type="CDD" id="cd00093">
    <property type="entry name" value="HTH_XRE"/>
    <property type="match status" value="1"/>
</dbReference>
<organism evidence="3 4">
    <name type="scientific">Desulfuromonas acetoxidans (strain DSM 684 / 11070)</name>
    <dbReference type="NCBI Taxonomy" id="281689"/>
    <lineage>
        <taxon>Bacteria</taxon>
        <taxon>Pseudomonadati</taxon>
        <taxon>Thermodesulfobacteriota</taxon>
        <taxon>Desulfuromonadia</taxon>
        <taxon>Desulfuromonadales</taxon>
        <taxon>Desulfuromonadaceae</taxon>
        <taxon>Desulfuromonas</taxon>
    </lineage>
</organism>
<proteinExistence type="predicted"/>
<protein>
    <submittedName>
        <fullName evidence="3">Transcriptional regulator, XRE family</fullName>
    </submittedName>
</protein>
<dbReference type="Gene3D" id="1.10.260.40">
    <property type="entry name" value="lambda repressor-like DNA-binding domains"/>
    <property type="match status" value="2"/>
</dbReference>
<dbReference type="AlphaFoldDB" id="Q1JW43"/>
<keyword evidence="4" id="KW-1185">Reference proteome</keyword>
<dbReference type="InterPro" id="IPR010982">
    <property type="entry name" value="Lambda_DNA-bd_dom_sf"/>
</dbReference>
<reference evidence="3" key="1">
    <citation type="submission" date="2006-05" db="EMBL/GenBank/DDBJ databases">
        <title>Annotation of the draft genome assembly of Desulfuromonas acetoxidans DSM 684.</title>
        <authorList>
            <consortium name="US DOE Joint Genome Institute (JGI-ORNL)"/>
            <person name="Larimer F."/>
            <person name="Land M."/>
            <person name="Hauser L."/>
        </authorList>
    </citation>
    <scope>NUCLEOTIDE SEQUENCE [LARGE SCALE GENOMIC DNA]</scope>
    <source>
        <strain evidence="3">DSM 684</strain>
    </source>
</reference>
<dbReference type="PROSITE" id="PS50943">
    <property type="entry name" value="HTH_CROC1"/>
    <property type="match status" value="1"/>
</dbReference>
<dbReference type="PANTHER" id="PTHR46558">
    <property type="entry name" value="TRACRIPTIONAL REGULATORY PROTEIN-RELATED-RELATED"/>
    <property type="match status" value="1"/>
</dbReference>
<dbReference type="Pfam" id="PF01381">
    <property type="entry name" value="HTH_3"/>
    <property type="match status" value="1"/>
</dbReference>